<proteinExistence type="predicted"/>
<gene>
    <name evidence="1" type="ORF">PCOR1329_LOCUS13624</name>
</gene>
<keyword evidence="2" id="KW-1185">Reference proteome</keyword>
<dbReference type="EMBL" id="CAUYUJ010004028">
    <property type="protein sequence ID" value="CAK0807876.1"/>
    <property type="molecule type" value="Genomic_DNA"/>
</dbReference>
<feature type="non-terminal residue" evidence="1">
    <location>
        <position position="258"/>
    </location>
</feature>
<sequence length="258" mass="28758">MASLATGGIKLMGEIVGGDASATDQIKNGWLHMVAVQAYEKPDKPERFVPDPTSAFSHRDTPLHYADSVVSLKHLVDWVTLEDGAADQLDTVDVHDAMCGSNYMALPAPFKLNKDLGEIDVTMQLYILPKDANGEQYALRYVRFDNKVRADIAKEVFVAGYDKGKREAGYRFIEEFGPRANSRDQFAEWTDEQINDERSPIFGWQAAEVKESLRNCASGSDGAKTLERWAVALKHSHLFVFDNVVIPILESHNVHGTM</sequence>
<accession>A0ABN9QP10</accession>
<reference evidence="1" key="1">
    <citation type="submission" date="2023-10" db="EMBL/GenBank/DDBJ databases">
        <authorList>
            <person name="Chen Y."/>
            <person name="Shah S."/>
            <person name="Dougan E. K."/>
            <person name="Thang M."/>
            <person name="Chan C."/>
        </authorList>
    </citation>
    <scope>NUCLEOTIDE SEQUENCE [LARGE SCALE GENOMIC DNA]</scope>
</reference>
<name>A0ABN9QP10_9DINO</name>
<comment type="caution">
    <text evidence="1">The sequence shown here is derived from an EMBL/GenBank/DDBJ whole genome shotgun (WGS) entry which is preliminary data.</text>
</comment>
<evidence type="ECO:0000313" key="1">
    <source>
        <dbReference type="EMBL" id="CAK0807876.1"/>
    </source>
</evidence>
<organism evidence="1 2">
    <name type="scientific">Prorocentrum cordatum</name>
    <dbReference type="NCBI Taxonomy" id="2364126"/>
    <lineage>
        <taxon>Eukaryota</taxon>
        <taxon>Sar</taxon>
        <taxon>Alveolata</taxon>
        <taxon>Dinophyceae</taxon>
        <taxon>Prorocentrales</taxon>
        <taxon>Prorocentraceae</taxon>
        <taxon>Prorocentrum</taxon>
    </lineage>
</organism>
<evidence type="ECO:0000313" key="2">
    <source>
        <dbReference type="Proteomes" id="UP001189429"/>
    </source>
</evidence>
<dbReference type="Proteomes" id="UP001189429">
    <property type="component" value="Unassembled WGS sequence"/>
</dbReference>
<protein>
    <submittedName>
        <fullName evidence="1">Uncharacterized protein</fullName>
    </submittedName>
</protein>